<dbReference type="Proteomes" id="UP001158576">
    <property type="component" value="Chromosome 1"/>
</dbReference>
<evidence type="ECO:0000256" key="6">
    <source>
        <dbReference type="PROSITE-ProRule" id="PRU00175"/>
    </source>
</evidence>
<evidence type="ECO:0000256" key="3">
    <source>
        <dbReference type="ARBA" id="ARBA00022771"/>
    </source>
</evidence>
<dbReference type="Gene3D" id="1.10.418.10">
    <property type="entry name" value="Calponin-like domain"/>
    <property type="match status" value="2"/>
</dbReference>
<keyword evidence="5" id="KW-0009">Actin-binding</keyword>
<evidence type="ECO:0000259" key="9">
    <source>
        <dbReference type="PROSITE" id="PS50089"/>
    </source>
</evidence>
<feature type="domain" description="RING-type" evidence="9">
    <location>
        <begin position="388"/>
        <end position="427"/>
    </location>
</feature>
<dbReference type="InterPro" id="IPR001841">
    <property type="entry name" value="Znf_RING"/>
</dbReference>
<gene>
    <name evidence="10" type="ORF">OKIOD_LOCUS9106</name>
</gene>
<name>A0ABN7SJJ3_OIKDI</name>
<dbReference type="CDD" id="cd21216">
    <property type="entry name" value="CH_ACTN_rpt2"/>
    <property type="match status" value="1"/>
</dbReference>
<protein>
    <submittedName>
        <fullName evidence="10">Oidioi.mRNA.OKI2018_I69.chr1.g341.t1.cds</fullName>
    </submittedName>
</protein>
<keyword evidence="3 6" id="KW-0863">Zinc-finger</keyword>
<dbReference type="Gene3D" id="3.30.40.10">
    <property type="entry name" value="Zinc/RING finger domain, C3HC4 (zinc finger)"/>
    <property type="match status" value="1"/>
</dbReference>
<evidence type="ECO:0000259" key="8">
    <source>
        <dbReference type="PROSITE" id="PS50021"/>
    </source>
</evidence>
<dbReference type="CDD" id="cd21214">
    <property type="entry name" value="CH_ACTN_rpt1"/>
    <property type="match status" value="1"/>
</dbReference>
<dbReference type="CDD" id="cd16449">
    <property type="entry name" value="RING-HC"/>
    <property type="match status" value="1"/>
</dbReference>
<dbReference type="SMART" id="SM00184">
    <property type="entry name" value="RING"/>
    <property type="match status" value="1"/>
</dbReference>
<dbReference type="SUPFAM" id="SSF57850">
    <property type="entry name" value="RING/U-box"/>
    <property type="match status" value="1"/>
</dbReference>
<feature type="domain" description="Calponin-homology (CH)" evidence="8">
    <location>
        <begin position="61"/>
        <end position="165"/>
    </location>
</feature>
<reference evidence="10 11" key="1">
    <citation type="submission" date="2021-04" db="EMBL/GenBank/DDBJ databases">
        <authorList>
            <person name="Bliznina A."/>
        </authorList>
    </citation>
    <scope>NUCLEOTIDE SEQUENCE [LARGE SCALE GENOMIC DNA]</scope>
</reference>
<dbReference type="InterPro" id="IPR036872">
    <property type="entry name" value="CH_dom_sf"/>
</dbReference>
<dbReference type="EMBL" id="OU015566">
    <property type="protein sequence ID" value="CAG5102525.1"/>
    <property type="molecule type" value="Genomic_DNA"/>
</dbReference>
<dbReference type="InterPro" id="IPR001715">
    <property type="entry name" value="CH_dom"/>
</dbReference>
<proteinExistence type="predicted"/>
<dbReference type="InterPro" id="IPR017907">
    <property type="entry name" value="Znf_RING_CS"/>
</dbReference>
<dbReference type="InterPro" id="IPR013083">
    <property type="entry name" value="Znf_RING/FYVE/PHD"/>
</dbReference>
<evidence type="ECO:0000256" key="5">
    <source>
        <dbReference type="ARBA" id="ARBA00023203"/>
    </source>
</evidence>
<evidence type="ECO:0000256" key="4">
    <source>
        <dbReference type="ARBA" id="ARBA00022833"/>
    </source>
</evidence>
<dbReference type="PROSITE" id="PS00518">
    <property type="entry name" value="ZF_RING_1"/>
    <property type="match status" value="1"/>
</dbReference>
<feature type="region of interest" description="Disordered" evidence="7">
    <location>
        <begin position="26"/>
        <end position="45"/>
    </location>
</feature>
<dbReference type="InterPro" id="IPR001589">
    <property type="entry name" value="Actinin_actin-bd_CS"/>
</dbReference>
<dbReference type="SMART" id="SM00033">
    <property type="entry name" value="CH"/>
    <property type="match status" value="2"/>
</dbReference>
<keyword evidence="1" id="KW-0479">Metal-binding</keyword>
<dbReference type="SUPFAM" id="SSF47576">
    <property type="entry name" value="Calponin-homology domain, CH-domain"/>
    <property type="match status" value="1"/>
</dbReference>
<dbReference type="PROSITE" id="PS50089">
    <property type="entry name" value="ZF_RING_2"/>
    <property type="match status" value="1"/>
</dbReference>
<evidence type="ECO:0000256" key="1">
    <source>
        <dbReference type="ARBA" id="ARBA00022723"/>
    </source>
</evidence>
<sequence>MNSEEAESIKEFFSKDFSNVEIKDIISSSDDESSDETSSQQLYSNAEEWSCEDNLDPGWEKQQRRTFAAWCNSHLRNVGTNIEAVDVDFRDGVKLMLLLEVISCERLGKPDRGNMRFHKIANVNKALDFLKRKGIRLASIGAEEIVDGNVKMTLGMIWTIILRFHIQDISVDDSSAKEGLLLWCQRETSTYSNVDVKNIDKSWKDGLAFCALIHKHRPEILPQFYDLKKEDPFTNLNLAFDIAEKHLDIPKMLDAEYLVNNPKPDERAVMTYLSSLYHCFNESNLNNNNSENLTKVNDNGSKKNDTDENLMNENSAAKIIDDFNELNLNPDSSVHPKTIQKDYLKSTGESFDINKKTNSGMINKKTTAQEEFKKQETLEKKNALTRECKICCENFDEIRFECVLLCGHRFCKICIQEMPQKFCPVCRKGYRPEQAIKLFD</sequence>
<evidence type="ECO:0000313" key="11">
    <source>
        <dbReference type="Proteomes" id="UP001158576"/>
    </source>
</evidence>
<dbReference type="PROSITE" id="PS00020">
    <property type="entry name" value="ACTININ_2"/>
    <property type="match status" value="1"/>
</dbReference>
<keyword evidence="4" id="KW-0862">Zinc</keyword>
<dbReference type="PROSITE" id="PS50021">
    <property type="entry name" value="CH"/>
    <property type="match status" value="2"/>
</dbReference>
<feature type="domain" description="Calponin-homology (CH)" evidence="8">
    <location>
        <begin position="174"/>
        <end position="281"/>
    </location>
</feature>
<evidence type="ECO:0000256" key="7">
    <source>
        <dbReference type="SAM" id="MobiDB-lite"/>
    </source>
</evidence>
<evidence type="ECO:0000256" key="2">
    <source>
        <dbReference type="ARBA" id="ARBA00022737"/>
    </source>
</evidence>
<dbReference type="PANTHER" id="PTHR11915">
    <property type="entry name" value="SPECTRIN/FILAMIN RELATED CYTOSKELETAL PROTEIN"/>
    <property type="match status" value="1"/>
</dbReference>
<accession>A0ABN7SJJ3</accession>
<dbReference type="Pfam" id="PF00307">
    <property type="entry name" value="CH"/>
    <property type="match status" value="2"/>
</dbReference>
<organism evidence="10 11">
    <name type="scientific">Oikopleura dioica</name>
    <name type="common">Tunicate</name>
    <dbReference type="NCBI Taxonomy" id="34765"/>
    <lineage>
        <taxon>Eukaryota</taxon>
        <taxon>Metazoa</taxon>
        <taxon>Chordata</taxon>
        <taxon>Tunicata</taxon>
        <taxon>Appendicularia</taxon>
        <taxon>Copelata</taxon>
        <taxon>Oikopleuridae</taxon>
        <taxon>Oikopleura</taxon>
    </lineage>
</organism>
<evidence type="ECO:0000313" key="10">
    <source>
        <dbReference type="EMBL" id="CAG5102525.1"/>
    </source>
</evidence>
<keyword evidence="2" id="KW-0677">Repeat</keyword>
<keyword evidence="11" id="KW-1185">Reference proteome</keyword>